<dbReference type="SUPFAM" id="SSF51445">
    <property type="entry name" value="(Trans)glycosidases"/>
    <property type="match status" value="1"/>
</dbReference>
<organism evidence="1 2">
    <name type="scientific">Polycladomyces subterraneus</name>
    <dbReference type="NCBI Taxonomy" id="1016997"/>
    <lineage>
        <taxon>Bacteria</taxon>
        <taxon>Bacillati</taxon>
        <taxon>Bacillota</taxon>
        <taxon>Bacilli</taxon>
        <taxon>Bacillales</taxon>
        <taxon>Thermoactinomycetaceae</taxon>
        <taxon>Polycladomyces</taxon>
    </lineage>
</organism>
<comment type="caution">
    <text evidence="1">The sequence shown here is derived from an EMBL/GenBank/DDBJ whole genome shotgun (WGS) entry which is preliminary data.</text>
</comment>
<proteinExistence type="predicted"/>
<reference evidence="1" key="1">
    <citation type="submission" date="2022-08" db="EMBL/GenBank/DDBJ databases">
        <title>Polycladomyces zharkentsis sp. nov., a novel thermophilic CMC and starch-degrading bacterium isolated from a geothermal spring in Kazakhstan.</title>
        <authorList>
            <person name="Mashzhan A."/>
            <person name="Kistaubaeva A."/>
            <person name="Javier-Lopez R."/>
            <person name="Birkeland N.-K."/>
        </authorList>
    </citation>
    <scope>NUCLEOTIDE SEQUENCE</scope>
    <source>
        <strain evidence="1">KSR 13</strain>
    </source>
</reference>
<keyword evidence="2" id="KW-1185">Reference proteome</keyword>
<accession>A0ABT8ILL7</accession>
<dbReference type="InterPro" id="IPR017853">
    <property type="entry name" value="GH"/>
</dbReference>
<gene>
    <name evidence="1" type="ORF">NWF35_07110</name>
</gene>
<sequence>MNPPASTIRPRVAVYISYWQTDAAITSFQQHTASIDTVYFFRYELKPDGTIGLTPSARANEKALTLARQHRIEIIYSLGNGGGDPKRLHYWLATADHRSILAKRIDQ</sequence>
<evidence type="ECO:0000313" key="1">
    <source>
        <dbReference type="EMBL" id="MDN4593670.1"/>
    </source>
</evidence>
<evidence type="ECO:0000313" key="2">
    <source>
        <dbReference type="Proteomes" id="UP001174196"/>
    </source>
</evidence>
<dbReference type="EMBL" id="JANRHH010000031">
    <property type="protein sequence ID" value="MDN4593670.1"/>
    <property type="molecule type" value="Genomic_DNA"/>
</dbReference>
<dbReference type="Gene3D" id="3.20.20.80">
    <property type="entry name" value="Glycosidases"/>
    <property type="match status" value="1"/>
</dbReference>
<dbReference type="Proteomes" id="UP001174196">
    <property type="component" value="Unassembled WGS sequence"/>
</dbReference>
<dbReference type="RefSeq" id="WP_301238363.1">
    <property type="nucleotide sequence ID" value="NZ_JANRHH010000031.1"/>
</dbReference>
<name>A0ABT8ILL7_9BACL</name>
<protein>
    <submittedName>
        <fullName evidence="1">Uncharacterized protein</fullName>
    </submittedName>
</protein>